<dbReference type="InParanoid" id="A0A1Y1UER0"/>
<dbReference type="PANTHER" id="PTHR12801:SF45">
    <property type="entry name" value="RNA EXONUCLEASE 4"/>
    <property type="match status" value="1"/>
</dbReference>
<evidence type="ECO:0000259" key="6">
    <source>
        <dbReference type="SMART" id="SM00479"/>
    </source>
</evidence>
<dbReference type="GO" id="GO:0003676">
    <property type="term" value="F:nucleic acid binding"/>
    <property type="evidence" value="ECO:0007669"/>
    <property type="project" value="InterPro"/>
</dbReference>
<dbReference type="InterPro" id="IPR047021">
    <property type="entry name" value="REXO1/3/4-like"/>
</dbReference>
<proteinExistence type="predicted"/>
<dbReference type="Gene3D" id="3.30.420.10">
    <property type="entry name" value="Ribonuclease H-like superfamily/Ribonuclease H"/>
    <property type="match status" value="1"/>
</dbReference>
<dbReference type="InterPro" id="IPR013520">
    <property type="entry name" value="Ribonucl_H"/>
</dbReference>
<evidence type="ECO:0000256" key="2">
    <source>
        <dbReference type="ARBA" id="ARBA00022722"/>
    </source>
</evidence>
<evidence type="ECO:0000256" key="3">
    <source>
        <dbReference type="ARBA" id="ARBA00022801"/>
    </source>
</evidence>
<dbReference type="RefSeq" id="XP_021869719.1">
    <property type="nucleotide sequence ID" value="XM_022013935.1"/>
</dbReference>
<name>A0A1Y1UER0_9TREE</name>
<sequence length="192" mass="22270">MTIPSLDRYIAMDCETVRTRAGHVLAKVGMVDHFGTEIYQSYVFVDRRNVTDWITRVHGIKPGDLDDAPRFQEVQAKIKEILKDKILVGHAVFNDLSWVQHRHPYEDVRDTCLYYPLRKSIGVEREGEYPGLKKLYLKAFGEEIQKDIHCPVEDARAAMRLFMSVRKEFEQSLAAGEDCISGMPAAYQKWFW</sequence>
<keyword evidence="2" id="KW-0540">Nuclease</keyword>
<dbReference type="GO" id="GO:0004527">
    <property type="term" value="F:exonuclease activity"/>
    <property type="evidence" value="ECO:0007669"/>
    <property type="project" value="UniProtKB-KW"/>
</dbReference>
<dbReference type="PANTHER" id="PTHR12801">
    <property type="entry name" value="RNA EXONUCLEASE REXO1 / RECO3 FAMILY MEMBER-RELATED"/>
    <property type="match status" value="1"/>
</dbReference>
<comment type="caution">
    <text evidence="7">The sequence shown here is derived from an EMBL/GenBank/DDBJ whole genome shotgun (WGS) entry which is preliminary data.</text>
</comment>
<gene>
    <name evidence="7" type="ORF">BD324DRAFT_60177</name>
</gene>
<dbReference type="GeneID" id="33555743"/>
<dbReference type="SMART" id="SM00479">
    <property type="entry name" value="EXOIII"/>
    <property type="match status" value="1"/>
</dbReference>
<dbReference type="AlphaFoldDB" id="A0A1Y1UER0"/>
<dbReference type="InterPro" id="IPR036397">
    <property type="entry name" value="RNaseH_sf"/>
</dbReference>
<dbReference type="Pfam" id="PF00929">
    <property type="entry name" value="RNase_T"/>
    <property type="match status" value="1"/>
</dbReference>
<comment type="function">
    <text evidence="5">Exoribonuclease involved in ribosome biosynthesis. Involved in the processing of ITS1, the internal transcribed spacer localized between the 18S and 5.8S rRNAs.</text>
</comment>
<feature type="domain" description="Exonuclease" evidence="6">
    <location>
        <begin position="8"/>
        <end position="171"/>
    </location>
</feature>
<dbReference type="OrthoDB" id="8191639at2759"/>
<dbReference type="SUPFAM" id="SSF53098">
    <property type="entry name" value="Ribonuclease H-like"/>
    <property type="match status" value="1"/>
</dbReference>
<accession>A0A1Y1UER0</accession>
<evidence type="ECO:0000313" key="8">
    <source>
        <dbReference type="Proteomes" id="UP000193218"/>
    </source>
</evidence>
<keyword evidence="3" id="KW-0378">Hydrolase</keyword>
<reference evidence="7 8" key="1">
    <citation type="submission" date="2017-03" db="EMBL/GenBank/DDBJ databases">
        <title>Widespread Adenine N6-methylation of Active Genes in Fungi.</title>
        <authorList>
            <consortium name="DOE Joint Genome Institute"/>
            <person name="Mondo S.J."/>
            <person name="Dannebaum R.O."/>
            <person name="Kuo R.C."/>
            <person name="Louie K.B."/>
            <person name="Bewick A.J."/>
            <person name="Labutti K."/>
            <person name="Haridas S."/>
            <person name="Kuo A."/>
            <person name="Salamov A."/>
            <person name="Ahrendt S.R."/>
            <person name="Lau R."/>
            <person name="Bowen B.P."/>
            <person name="Lipzen A."/>
            <person name="Sullivan W."/>
            <person name="Andreopoulos W.B."/>
            <person name="Clum A."/>
            <person name="Lindquist E."/>
            <person name="Daum C."/>
            <person name="Northen T.R."/>
            <person name="Ramamoorthy G."/>
            <person name="Schmitz R.J."/>
            <person name="Gryganskyi A."/>
            <person name="Culley D."/>
            <person name="Magnuson J."/>
            <person name="James T.Y."/>
            <person name="O'Malley M.A."/>
            <person name="Stajich J.E."/>
            <person name="Spatafora J.W."/>
            <person name="Visel A."/>
            <person name="Grigoriev I.V."/>
        </authorList>
    </citation>
    <scope>NUCLEOTIDE SEQUENCE [LARGE SCALE GENOMIC DNA]</scope>
    <source>
        <strain evidence="7 8">NRRL Y-17943</strain>
    </source>
</reference>
<protein>
    <submittedName>
        <fullName evidence="7">Ribonuclease H-like domain-containing protein</fullName>
    </submittedName>
</protein>
<dbReference type="GO" id="GO:0006364">
    <property type="term" value="P:rRNA processing"/>
    <property type="evidence" value="ECO:0007669"/>
    <property type="project" value="UniProtKB-KW"/>
</dbReference>
<keyword evidence="1" id="KW-0698">rRNA processing</keyword>
<evidence type="ECO:0000256" key="5">
    <source>
        <dbReference type="ARBA" id="ARBA00025599"/>
    </source>
</evidence>
<dbReference type="EMBL" id="NBSH01000010">
    <property type="protein sequence ID" value="ORX35555.1"/>
    <property type="molecule type" value="Genomic_DNA"/>
</dbReference>
<keyword evidence="4" id="KW-0269">Exonuclease</keyword>
<keyword evidence="8" id="KW-1185">Reference proteome</keyword>
<dbReference type="Proteomes" id="UP000193218">
    <property type="component" value="Unassembled WGS sequence"/>
</dbReference>
<evidence type="ECO:0000256" key="4">
    <source>
        <dbReference type="ARBA" id="ARBA00022839"/>
    </source>
</evidence>
<evidence type="ECO:0000313" key="7">
    <source>
        <dbReference type="EMBL" id="ORX35555.1"/>
    </source>
</evidence>
<dbReference type="STRING" id="4999.A0A1Y1UER0"/>
<dbReference type="GO" id="GO:0000027">
    <property type="term" value="P:ribosomal large subunit assembly"/>
    <property type="evidence" value="ECO:0007669"/>
    <property type="project" value="TreeGrafter"/>
</dbReference>
<dbReference type="GO" id="GO:0005634">
    <property type="term" value="C:nucleus"/>
    <property type="evidence" value="ECO:0007669"/>
    <property type="project" value="TreeGrafter"/>
</dbReference>
<dbReference type="InterPro" id="IPR012337">
    <property type="entry name" value="RNaseH-like_sf"/>
</dbReference>
<evidence type="ECO:0000256" key="1">
    <source>
        <dbReference type="ARBA" id="ARBA00022552"/>
    </source>
</evidence>
<organism evidence="7 8">
    <name type="scientific">Kockovaella imperatae</name>
    <dbReference type="NCBI Taxonomy" id="4999"/>
    <lineage>
        <taxon>Eukaryota</taxon>
        <taxon>Fungi</taxon>
        <taxon>Dikarya</taxon>
        <taxon>Basidiomycota</taxon>
        <taxon>Agaricomycotina</taxon>
        <taxon>Tremellomycetes</taxon>
        <taxon>Tremellales</taxon>
        <taxon>Cuniculitremaceae</taxon>
        <taxon>Kockovaella</taxon>
    </lineage>
</organism>